<evidence type="ECO:0000256" key="1">
    <source>
        <dbReference type="ARBA" id="ARBA00008136"/>
    </source>
</evidence>
<dbReference type="Proteomes" id="UP001250214">
    <property type="component" value="Unassembled WGS sequence"/>
</dbReference>
<evidence type="ECO:0000256" key="3">
    <source>
        <dbReference type="ARBA" id="ARBA00022763"/>
    </source>
</evidence>
<dbReference type="RefSeq" id="WP_310914126.1">
    <property type="nucleotide sequence ID" value="NZ_JAVLVT010000014.1"/>
</dbReference>
<evidence type="ECO:0000313" key="10">
    <source>
        <dbReference type="EMBL" id="MDS1272537.1"/>
    </source>
</evidence>
<dbReference type="SUPFAM" id="SSF143081">
    <property type="entry name" value="BB1717-like"/>
    <property type="match status" value="1"/>
</dbReference>
<dbReference type="InterPro" id="IPR036590">
    <property type="entry name" value="SRAP-like"/>
</dbReference>
<dbReference type="PANTHER" id="PTHR13604">
    <property type="entry name" value="DC12-RELATED"/>
    <property type="match status" value="1"/>
</dbReference>
<dbReference type="EMBL" id="JAVLVT010000014">
    <property type="protein sequence ID" value="MDS1272537.1"/>
    <property type="molecule type" value="Genomic_DNA"/>
</dbReference>
<keyword evidence="2 8" id="KW-0645">Protease</keyword>
<reference evidence="11" key="1">
    <citation type="submission" date="2023-07" db="EMBL/GenBank/DDBJ databases">
        <title>Novel species in the genus Lipingzhangella isolated from Sambhar Salt Lake.</title>
        <authorList>
            <person name="Jiya N."/>
            <person name="Kajale S."/>
            <person name="Sharma A."/>
        </authorList>
    </citation>
    <scope>NUCLEOTIDE SEQUENCE [LARGE SCALE GENOMIC DNA]</scope>
    <source>
        <strain evidence="11">LS1_29</strain>
    </source>
</reference>
<keyword evidence="4 8" id="KW-0378">Hydrolase</keyword>
<evidence type="ECO:0000256" key="2">
    <source>
        <dbReference type="ARBA" id="ARBA00022670"/>
    </source>
</evidence>
<keyword evidence="5" id="KW-0190">Covalent protein-DNA linkage</keyword>
<comment type="caution">
    <text evidence="10">The sequence shown here is derived from an EMBL/GenBank/DDBJ whole genome shotgun (WGS) entry which is preliminary data.</text>
</comment>
<evidence type="ECO:0000256" key="5">
    <source>
        <dbReference type="ARBA" id="ARBA00023124"/>
    </source>
</evidence>
<keyword evidence="3" id="KW-0227">DNA damage</keyword>
<keyword evidence="7" id="KW-0456">Lyase</keyword>
<dbReference type="PANTHER" id="PTHR13604:SF0">
    <property type="entry name" value="ABASIC SITE PROCESSING PROTEIN HMCES"/>
    <property type="match status" value="1"/>
</dbReference>
<dbReference type="InterPro" id="IPR003738">
    <property type="entry name" value="SRAP"/>
</dbReference>
<accession>A0ABU2HC15</accession>
<name>A0ABU2HC15_9ACTN</name>
<evidence type="ECO:0000256" key="9">
    <source>
        <dbReference type="SAM" id="MobiDB-lite"/>
    </source>
</evidence>
<proteinExistence type="inferred from homology"/>
<dbReference type="EC" id="3.4.-.-" evidence="8"/>
<dbReference type="Gene3D" id="3.90.1680.10">
    <property type="entry name" value="SOS response associated peptidase-like"/>
    <property type="match status" value="1"/>
</dbReference>
<feature type="region of interest" description="Disordered" evidence="9">
    <location>
        <begin position="268"/>
        <end position="289"/>
    </location>
</feature>
<gene>
    <name evidence="10" type="ORF">RIF23_19800</name>
</gene>
<feature type="region of interest" description="Disordered" evidence="9">
    <location>
        <begin position="132"/>
        <end position="159"/>
    </location>
</feature>
<keyword evidence="6" id="KW-0238">DNA-binding</keyword>
<evidence type="ECO:0000256" key="4">
    <source>
        <dbReference type="ARBA" id="ARBA00022801"/>
    </source>
</evidence>
<evidence type="ECO:0000256" key="8">
    <source>
        <dbReference type="RuleBase" id="RU364100"/>
    </source>
</evidence>
<feature type="region of interest" description="Disordered" evidence="9">
    <location>
        <begin position="17"/>
        <end position="41"/>
    </location>
</feature>
<comment type="similarity">
    <text evidence="1 8">Belongs to the SOS response-associated peptidase family.</text>
</comment>
<evidence type="ECO:0000256" key="6">
    <source>
        <dbReference type="ARBA" id="ARBA00023125"/>
    </source>
</evidence>
<sequence>MCGRYAQSRNQHQLQLEFELAVPEDPPQPQPRSWPPREELQPDYNIAPGKHVYAVLGPAPGVAEPGPGGPRHLCTLRWGLVPFWAKDPNVGYRMINARRETVADKPAFRAAFAKRRCLIPADAYYEWQLLPTDAPGTSEPSTSPATDPEHKQRKARARKRPFAVRYNDGSPLAFAGLFERWRDPNRDENDPQAWLWSCSVITAEAAPELAHIHDRMPVVVGAEDWPLWLSPEATASELGAVLERTPASKLESFPVGTEVNSVRNNGPHLLTPLWSEPAQPGDAPGETLF</sequence>
<feature type="compositionally biased region" description="Pro residues" evidence="9">
    <location>
        <begin position="24"/>
        <end position="34"/>
    </location>
</feature>
<protein>
    <recommendedName>
        <fullName evidence="8">Abasic site processing protein</fullName>
        <ecNumber evidence="8">3.4.-.-</ecNumber>
    </recommendedName>
</protein>
<keyword evidence="11" id="KW-1185">Reference proteome</keyword>
<evidence type="ECO:0000256" key="7">
    <source>
        <dbReference type="ARBA" id="ARBA00023239"/>
    </source>
</evidence>
<dbReference type="Pfam" id="PF02586">
    <property type="entry name" value="SRAP"/>
    <property type="match status" value="1"/>
</dbReference>
<evidence type="ECO:0000313" key="11">
    <source>
        <dbReference type="Proteomes" id="UP001250214"/>
    </source>
</evidence>
<organism evidence="10 11">
    <name type="scientific">Lipingzhangella rawalii</name>
    <dbReference type="NCBI Taxonomy" id="2055835"/>
    <lineage>
        <taxon>Bacteria</taxon>
        <taxon>Bacillati</taxon>
        <taxon>Actinomycetota</taxon>
        <taxon>Actinomycetes</taxon>
        <taxon>Streptosporangiales</taxon>
        <taxon>Nocardiopsidaceae</taxon>
        <taxon>Lipingzhangella</taxon>
    </lineage>
</organism>